<reference evidence="2 3" key="1">
    <citation type="submission" date="2016-05" db="EMBL/GenBank/DDBJ databases">
        <title>Microbial solvent formation.</title>
        <authorList>
            <person name="Poehlein A."/>
            <person name="Montoya Solano J.D."/>
            <person name="Flitsch S."/>
            <person name="Krabben P."/>
            <person name="Duerre P."/>
            <person name="Daniel R."/>
        </authorList>
    </citation>
    <scope>NUCLEOTIDE SEQUENCE [LARGE SCALE GENOMIC DNA]</scope>
    <source>
        <strain evidence="2 3">DSM 53</strain>
    </source>
</reference>
<dbReference type="SUPFAM" id="SSF69304">
    <property type="entry name" value="Tricorn protease N-terminal domain"/>
    <property type="match status" value="1"/>
</dbReference>
<feature type="transmembrane region" description="Helical" evidence="1">
    <location>
        <begin position="12"/>
        <end position="34"/>
    </location>
</feature>
<keyword evidence="1" id="KW-1133">Transmembrane helix</keyword>
<comment type="caution">
    <text evidence="2">The sequence shown here is derived from an EMBL/GenBank/DDBJ whole genome shotgun (WGS) entry which is preliminary data.</text>
</comment>
<proteinExistence type="predicted"/>
<evidence type="ECO:0000313" key="3">
    <source>
        <dbReference type="Proteomes" id="UP000190973"/>
    </source>
</evidence>
<evidence type="ECO:0000313" key="2">
    <source>
        <dbReference type="EMBL" id="OOM63283.1"/>
    </source>
</evidence>
<dbReference type="InterPro" id="IPR011042">
    <property type="entry name" value="6-blade_b-propeller_TolB-like"/>
</dbReference>
<dbReference type="EMBL" id="LZZI01000014">
    <property type="protein sequence ID" value="OOM63283.1"/>
    <property type="molecule type" value="Genomic_DNA"/>
</dbReference>
<keyword evidence="1" id="KW-0812">Transmembrane</keyword>
<protein>
    <submittedName>
        <fullName evidence="2">Protein TolB</fullName>
    </submittedName>
</protein>
<keyword evidence="1" id="KW-0472">Membrane</keyword>
<gene>
    <name evidence="2" type="primary">tolB</name>
    <name evidence="2" type="ORF">CLBCK_10990</name>
</gene>
<dbReference type="Gene3D" id="2.120.10.30">
    <property type="entry name" value="TolB, C-terminal domain"/>
    <property type="match status" value="1"/>
</dbReference>
<dbReference type="RefSeq" id="WP_077837839.1">
    <property type="nucleotide sequence ID" value="NZ_JABTAE010000001.1"/>
</dbReference>
<dbReference type="AlphaFoldDB" id="A0A1S8SCQ6"/>
<evidence type="ECO:0000256" key="1">
    <source>
        <dbReference type="SAM" id="Phobius"/>
    </source>
</evidence>
<sequence length="406" mass="46133">MKRVDKLRKYNNYTVMLLIFGVFVSAFYCLNHMYALESKIKKLVLLDQSLFNTSSLLDEETNTFKVEKVSKLDLEREIYNFQKLEDNYIAFTTTDAENNDVICTLNLSKDTLKEDGSEVVPSDKNKLGIDNLNVLYKVKGSSIGKYNVSEDGKKIIFFDPESSLFDNGNVYLYDVDGKKLTQMQEKSYINLIIGNNKYIGINDEYLFVKNLDSGKIDNLKSTKDIISSNSNTSSKNKGKYNLLLSANKEYACLIALIPDGDEVLSHIYQINLENEEISEEAIQGSINKVVNLLDGNFIFSGQIEGENGIFIYNIQTKNYKNLVQGNISDVDITDDNKRISYIDTNNDGSSKIHVGSFDKDKIMSDTVIYNDPKYGLHTMWSNDGNKLYYFSFYDSGTRIYGFSLNG</sequence>
<organism evidence="2 3">
    <name type="scientific">Clostridium beijerinckii</name>
    <name type="common">Clostridium MP</name>
    <dbReference type="NCBI Taxonomy" id="1520"/>
    <lineage>
        <taxon>Bacteria</taxon>
        <taxon>Bacillati</taxon>
        <taxon>Bacillota</taxon>
        <taxon>Clostridia</taxon>
        <taxon>Eubacteriales</taxon>
        <taxon>Clostridiaceae</taxon>
        <taxon>Clostridium</taxon>
    </lineage>
</organism>
<dbReference type="Proteomes" id="UP000190973">
    <property type="component" value="Unassembled WGS sequence"/>
</dbReference>
<accession>A0A1S8SCQ6</accession>
<name>A0A1S8SCQ6_CLOBE</name>